<dbReference type="AlphaFoldDB" id="A0A518BVP6"/>
<dbReference type="KEGG" id="mcad:Pan265_08970"/>
<organism evidence="1 2">
    <name type="scientific">Mucisphaera calidilacus</name>
    <dbReference type="NCBI Taxonomy" id="2527982"/>
    <lineage>
        <taxon>Bacteria</taxon>
        <taxon>Pseudomonadati</taxon>
        <taxon>Planctomycetota</taxon>
        <taxon>Phycisphaerae</taxon>
        <taxon>Phycisphaerales</taxon>
        <taxon>Phycisphaeraceae</taxon>
        <taxon>Mucisphaera</taxon>
    </lineage>
</organism>
<reference evidence="1 2" key="1">
    <citation type="submission" date="2019-02" db="EMBL/GenBank/DDBJ databases">
        <title>Deep-cultivation of Planctomycetes and their phenomic and genomic characterization uncovers novel biology.</title>
        <authorList>
            <person name="Wiegand S."/>
            <person name="Jogler M."/>
            <person name="Boedeker C."/>
            <person name="Pinto D."/>
            <person name="Vollmers J."/>
            <person name="Rivas-Marin E."/>
            <person name="Kohn T."/>
            <person name="Peeters S.H."/>
            <person name="Heuer A."/>
            <person name="Rast P."/>
            <person name="Oberbeckmann S."/>
            <person name="Bunk B."/>
            <person name="Jeske O."/>
            <person name="Meyerdierks A."/>
            <person name="Storesund J.E."/>
            <person name="Kallscheuer N."/>
            <person name="Luecker S."/>
            <person name="Lage O.M."/>
            <person name="Pohl T."/>
            <person name="Merkel B.J."/>
            <person name="Hornburger P."/>
            <person name="Mueller R.-W."/>
            <person name="Bruemmer F."/>
            <person name="Labrenz M."/>
            <person name="Spormann A.M."/>
            <person name="Op den Camp H."/>
            <person name="Overmann J."/>
            <person name="Amann R."/>
            <person name="Jetten M.S.M."/>
            <person name="Mascher T."/>
            <person name="Medema M.H."/>
            <person name="Devos D.P."/>
            <person name="Kaster A.-K."/>
            <person name="Ovreas L."/>
            <person name="Rohde M."/>
            <person name="Galperin M.Y."/>
            <person name="Jogler C."/>
        </authorList>
    </citation>
    <scope>NUCLEOTIDE SEQUENCE [LARGE SCALE GENOMIC DNA]</scope>
    <source>
        <strain evidence="1 2">Pan265</strain>
    </source>
</reference>
<dbReference type="RefSeq" id="WP_145445193.1">
    <property type="nucleotide sequence ID" value="NZ_CP036280.1"/>
</dbReference>
<protein>
    <submittedName>
        <fullName evidence="1">Uncharacterized protein</fullName>
    </submittedName>
</protein>
<evidence type="ECO:0000313" key="1">
    <source>
        <dbReference type="EMBL" id="QDU71052.1"/>
    </source>
</evidence>
<gene>
    <name evidence="1" type="ORF">Pan265_08970</name>
</gene>
<evidence type="ECO:0000313" key="2">
    <source>
        <dbReference type="Proteomes" id="UP000320386"/>
    </source>
</evidence>
<accession>A0A518BVP6</accession>
<proteinExistence type="predicted"/>
<name>A0A518BVP6_9BACT</name>
<dbReference type="Proteomes" id="UP000320386">
    <property type="component" value="Chromosome"/>
</dbReference>
<keyword evidence="2" id="KW-1185">Reference proteome</keyword>
<dbReference type="OrthoDB" id="8819146at2"/>
<dbReference type="EMBL" id="CP036280">
    <property type="protein sequence ID" value="QDU71052.1"/>
    <property type="molecule type" value="Genomic_DNA"/>
</dbReference>
<sequence>MAKQTAHELYDQRRQDIARVMDWIELELDKHKTNAKSDPKNWGYAGDLGHVREKLIETLAFLSNSDPQEIEAMLSECR</sequence>